<proteinExistence type="predicted"/>
<gene>
    <name evidence="1" type="ORF">OSTQU699_LOCUS9917</name>
</gene>
<dbReference type="AlphaFoldDB" id="A0A8S1JE74"/>
<feature type="non-terminal residue" evidence="1">
    <location>
        <position position="1"/>
    </location>
</feature>
<evidence type="ECO:0000313" key="2">
    <source>
        <dbReference type="Proteomes" id="UP000708148"/>
    </source>
</evidence>
<accession>A0A8S1JE74</accession>
<protein>
    <submittedName>
        <fullName evidence="1">Uncharacterized protein</fullName>
    </submittedName>
</protein>
<reference evidence="1" key="1">
    <citation type="submission" date="2020-12" db="EMBL/GenBank/DDBJ databases">
        <authorList>
            <person name="Iha C."/>
        </authorList>
    </citation>
    <scope>NUCLEOTIDE SEQUENCE</scope>
</reference>
<name>A0A8S1JE74_9CHLO</name>
<dbReference type="InterPro" id="IPR009030">
    <property type="entry name" value="Growth_fac_rcpt_cys_sf"/>
</dbReference>
<dbReference type="EMBL" id="CAJHUC010002926">
    <property type="protein sequence ID" value="CAD7704562.1"/>
    <property type="molecule type" value="Genomic_DNA"/>
</dbReference>
<organism evidence="1 2">
    <name type="scientific">Ostreobium quekettii</name>
    <dbReference type="NCBI Taxonomy" id="121088"/>
    <lineage>
        <taxon>Eukaryota</taxon>
        <taxon>Viridiplantae</taxon>
        <taxon>Chlorophyta</taxon>
        <taxon>core chlorophytes</taxon>
        <taxon>Ulvophyceae</taxon>
        <taxon>TCBD clade</taxon>
        <taxon>Bryopsidales</taxon>
        <taxon>Ostreobineae</taxon>
        <taxon>Ostreobiaceae</taxon>
        <taxon>Ostreobium</taxon>
    </lineage>
</organism>
<keyword evidence="2" id="KW-1185">Reference proteome</keyword>
<comment type="caution">
    <text evidence="1">The sequence shown here is derived from an EMBL/GenBank/DDBJ whole genome shotgun (WGS) entry which is preliminary data.</text>
</comment>
<evidence type="ECO:0000313" key="1">
    <source>
        <dbReference type="EMBL" id="CAD7704562.1"/>
    </source>
</evidence>
<dbReference type="SUPFAM" id="SSF57184">
    <property type="entry name" value="Growth factor receptor domain"/>
    <property type="match status" value="1"/>
</dbReference>
<sequence>EFQKEHDRTCMQCDKYCEPGSCVDHEGCNQCKPGYYRSRRDLFWPFLCVQCSAVIPGCEVCEDGVFDQQPPICLACSNGKPPVDGTCLA</sequence>
<dbReference type="OrthoDB" id="19903at2759"/>
<dbReference type="Proteomes" id="UP000708148">
    <property type="component" value="Unassembled WGS sequence"/>
</dbReference>